<evidence type="ECO:0000313" key="3">
    <source>
        <dbReference type="EMBL" id="PWY73646.1"/>
    </source>
</evidence>
<evidence type="ECO:0000256" key="1">
    <source>
        <dbReference type="PIRNR" id="PIRNR009303"/>
    </source>
</evidence>
<organism evidence="3 4">
    <name type="scientific">Aspergillus heteromorphus CBS 117.55</name>
    <dbReference type="NCBI Taxonomy" id="1448321"/>
    <lineage>
        <taxon>Eukaryota</taxon>
        <taxon>Fungi</taxon>
        <taxon>Dikarya</taxon>
        <taxon>Ascomycota</taxon>
        <taxon>Pezizomycotina</taxon>
        <taxon>Eurotiomycetes</taxon>
        <taxon>Eurotiomycetidae</taxon>
        <taxon>Eurotiales</taxon>
        <taxon>Aspergillaceae</taxon>
        <taxon>Aspergillus</taxon>
        <taxon>Aspergillus subgen. Circumdati</taxon>
    </lineage>
</organism>
<sequence length="460" mass="51142">MTTLSFSLAPKAIYQLHDALMCLSKFDDSVAIEAEFDLLRLSVLNSTKTAYSAFAFEADSFFESYSFGVAMGGSSSRTTNPNKFSCQVLIKALVSAFKGRTSGRDKDTSVERCEVELQESPEDVECRLIIRMICGLGVIKLYKLAYESIYVQHATFDRSKSTNTWCIDPKYLKEITDHFGPSAEQLDVFSDHGKVVFTSFTTKISDGKEILRQPVHTSVAIDKTDFDYYLAEDRLHVVIYLKDFKAAIAHADTVDSMITARFTRPCRPLQFAYEFEGVRAEYTLMTRGEAPMDGTPSSSRAVAPQLSARQTPAPVQASQRNTAPDTRQMPPPPRSRSVRPLTGSTRASQSNAESGSHAESHAESHTEAHTESQRPPQPSMEFDSLFVPADDDRQWDVPNEEDEAPAEDELGWDATGEQTSMGPGLRDTEPGLAETSHEEEEMRIPPTQRMSQLHGLGLFD</sequence>
<protein>
    <recommendedName>
        <fullName evidence="1">DNA repair protein rad9</fullName>
    </recommendedName>
</protein>
<dbReference type="Pfam" id="PF04139">
    <property type="entry name" value="Rad9"/>
    <property type="match status" value="1"/>
</dbReference>
<comment type="caution">
    <text evidence="3">The sequence shown here is derived from an EMBL/GenBank/DDBJ whole genome shotgun (WGS) entry which is preliminary data.</text>
</comment>
<feature type="compositionally biased region" description="Acidic residues" evidence="2">
    <location>
        <begin position="398"/>
        <end position="411"/>
    </location>
</feature>
<feature type="region of interest" description="Disordered" evidence="2">
    <location>
        <begin position="288"/>
        <end position="460"/>
    </location>
</feature>
<evidence type="ECO:0000256" key="2">
    <source>
        <dbReference type="SAM" id="MobiDB-lite"/>
    </source>
</evidence>
<comment type="function">
    <text evidence="1">Acts in DNA repair and mutagenesis. Involved in promoting resistance to ionizing radiation and UV light, as well as regulating cell cycle progression after irradiation.</text>
</comment>
<dbReference type="InterPro" id="IPR007268">
    <property type="entry name" value="Rad9/Ddc1"/>
</dbReference>
<dbReference type="VEuPathDB" id="FungiDB:BO70DRAFT_389139"/>
<dbReference type="GO" id="GO:0030896">
    <property type="term" value="C:checkpoint clamp complex"/>
    <property type="evidence" value="ECO:0007669"/>
    <property type="project" value="UniProtKB-UniRule"/>
</dbReference>
<feature type="compositionally biased region" description="Polar residues" evidence="2">
    <location>
        <begin position="342"/>
        <end position="351"/>
    </location>
</feature>
<evidence type="ECO:0000313" key="4">
    <source>
        <dbReference type="Proteomes" id="UP000247233"/>
    </source>
</evidence>
<dbReference type="RefSeq" id="XP_025396817.1">
    <property type="nucleotide sequence ID" value="XM_025546057.1"/>
</dbReference>
<dbReference type="PIRSF" id="PIRSF009303">
    <property type="entry name" value="Cell_cycle_RAD9"/>
    <property type="match status" value="1"/>
</dbReference>
<dbReference type="STRING" id="1448321.A0A317VGZ9"/>
<dbReference type="GO" id="GO:0000076">
    <property type="term" value="P:DNA replication checkpoint signaling"/>
    <property type="evidence" value="ECO:0007669"/>
    <property type="project" value="TreeGrafter"/>
</dbReference>
<keyword evidence="4" id="KW-1185">Reference proteome</keyword>
<feature type="compositionally biased region" description="Polar residues" evidence="2">
    <location>
        <begin position="316"/>
        <end position="325"/>
    </location>
</feature>
<dbReference type="AlphaFoldDB" id="A0A317VGZ9"/>
<accession>A0A317VGZ9</accession>
<dbReference type="EMBL" id="MSFL01000024">
    <property type="protein sequence ID" value="PWY73646.1"/>
    <property type="molecule type" value="Genomic_DNA"/>
</dbReference>
<dbReference type="InterPro" id="IPR026584">
    <property type="entry name" value="Rad9"/>
</dbReference>
<reference evidence="3 4" key="1">
    <citation type="submission" date="2016-12" db="EMBL/GenBank/DDBJ databases">
        <title>The genomes of Aspergillus section Nigri reveals drivers in fungal speciation.</title>
        <authorList>
            <consortium name="DOE Joint Genome Institute"/>
            <person name="Vesth T.C."/>
            <person name="Nybo J."/>
            <person name="Theobald S."/>
            <person name="Brandl J."/>
            <person name="Frisvad J.C."/>
            <person name="Nielsen K.F."/>
            <person name="Lyhne E.K."/>
            <person name="Kogle M.E."/>
            <person name="Kuo A."/>
            <person name="Riley R."/>
            <person name="Clum A."/>
            <person name="Nolan M."/>
            <person name="Lipzen A."/>
            <person name="Salamov A."/>
            <person name="Henrissat B."/>
            <person name="Wiebenga A."/>
            <person name="De Vries R.P."/>
            <person name="Grigoriev I.V."/>
            <person name="Mortensen U.H."/>
            <person name="Andersen M.R."/>
            <person name="Baker S.E."/>
        </authorList>
    </citation>
    <scope>NUCLEOTIDE SEQUENCE [LARGE SCALE GENOMIC DNA]</scope>
    <source>
        <strain evidence="3 4">CBS 117.55</strain>
    </source>
</reference>
<comment type="similarity">
    <text evidence="1">Belongs to the rad9 family.</text>
</comment>
<dbReference type="PANTHER" id="PTHR15237">
    <property type="entry name" value="DNA REPAIR PROTEIN RAD9"/>
    <property type="match status" value="1"/>
</dbReference>
<dbReference type="Gene3D" id="3.70.10.10">
    <property type="match status" value="1"/>
</dbReference>
<name>A0A317VGZ9_9EURO</name>
<keyword evidence="1" id="KW-0227">DNA damage</keyword>
<dbReference type="PANTHER" id="PTHR15237:SF0">
    <property type="entry name" value="CELL CYCLE CHECKPOINT CONTROL PROTEIN"/>
    <property type="match status" value="1"/>
</dbReference>
<dbReference type="OrthoDB" id="60092at2759"/>
<dbReference type="GO" id="GO:0006281">
    <property type="term" value="P:DNA repair"/>
    <property type="evidence" value="ECO:0007669"/>
    <property type="project" value="UniProtKB-UniRule"/>
</dbReference>
<dbReference type="GeneID" id="37068294"/>
<dbReference type="GO" id="GO:0071479">
    <property type="term" value="P:cellular response to ionizing radiation"/>
    <property type="evidence" value="ECO:0007669"/>
    <property type="project" value="TreeGrafter"/>
</dbReference>
<proteinExistence type="inferred from homology"/>
<feature type="compositionally biased region" description="Basic and acidic residues" evidence="2">
    <location>
        <begin position="356"/>
        <end position="372"/>
    </location>
</feature>
<dbReference type="GO" id="GO:0031573">
    <property type="term" value="P:mitotic intra-S DNA damage checkpoint signaling"/>
    <property type="evidence" value="ECO:0007669"/>
    <property type="project" value="TreeGrafter"/>
</dbReference>
<dbReference type="Proteomes" id="UP000247233">
    <property type="component" value="Unassembled WGS sequence"/>
</dbReference>
<gene>
    <name evidence="3" type="ORF">BO70DRAFT_389139</name>
</gene>